<dbReference type="AlphaFoldDB" id="A0A7C8Q1T5"/>
<gene>
    <name evidence="2" type="ORF">TWF788_011270</name>
</gene>
<sequence length="644" mass="70265">MTKQYKLEEFIQNISFPTPAVEINGDSALDLISEYLPLVEGIFNAFKNQINLMSSRVTAVGAGALTNFQRHNHSQEKVLSKALSWIDRAVTAKNRLFRLHMKAIEIESFMARLLDCLQTEDIIDIDNDILGRRFISVNEDDLQTVNDIIKFLTWKQKFGELQAAFTKGYKMLDEHLQHLRDQQKSLEQACATAKSTFRTIPQANTMTAAHGQFIPWAGPKASEGASLVVARPPSAKVIGTLAYKTKRKAGCLSNADTQNATGKDSYTNPLITKEGIAPLEQFEDIDSALAYGQELDSQTMQDAWALAATGLMSYDDHLMGQEGHLLPQLPDQSQAPDAYGLDPALGPPYNYFQPAFGPAPYSNAFDTGQATVGPPNQIGEKGFHDDYGLAFPSLYESFGPTFQTGWTQPKASTSGVPINNAAETQAMVDFPPFGVDLLDHNPEAVFNTPFAAPIQSFPDAALYANPVDTIAQHTIGPNHQVVPMGGANSHVGFGQVVAPDTNASTILYKDASWPQMPLDTPQMAQTQQAGPSLTGGLDRTADAPFDDYIWPIPGPDMYCNQFGAQEASGVQHQFSQDLSPGTNAFFGVIPQPAMEMATPKSLAGAEAIHTIQQPLVEYETMADQAPDPETDLESALLWSFPWLK</sequence>
<organism evidence="2 3">
    <name type="scientific">Orbilia oligospora</name>
    <name type="common">Nematode-trapping fungus</name>
    <name type="synonym">Arthrobotrys oligospora</name>
    <dbReference type="NCBI Taxonomy" id="2813651"/>
    <lineage>
        <taxon>Eukaryota</taxon>
        <taxon>Fungi</taxon>
        <taxon>Dikarya</taxon>
        <taxon>Ascomycota</taxon>
        <taxon>Pezizomycotina</taxon>
        <taxon>Orbiliomycetes</taxon>
        <taxon>Orbiliales</taxon>
        <taxon>Orbiliaceae</taxon>
        <taxon>Orbilia</taxon>
    </lineage>
</organism>
<protein>
    <submittedName>
        <fullName evidence="2">Uncharacterized protein</fullName>
    </submittedName>
</protein>
<evidence type="ECO:0000256" key="1">
    <source>
        <dbReference type="SAM" id="Coils"/>
    </source>
</evidence>
<keyword evidence="1" id="KW-0175">Coiled coil</keyword>
<accession>A0A7C8Q1T5</accession>
<reference evidence="2 3" key="1">
    <citation type="submission" date="2019-06" db="EMBL/GenBank/DDBJ databases">
        <authorList>
            <person name="Palmer J.M."/>
        </authorList>
    </citation>
    <scope>NUCLEOTIDE SEQUENCE [LARGE SCALE GENOMIC DNA]</scope>
    <source>
        <strain evidence="2 3">TWF788</strain>
    </source>
</reference>
<dbReference type="Proteomes" id="UP000479691">
    <property type="component" value="Unassembled WGS sequence"/>
</dbReference>
<feature type="coiled-coil region" evidence="1">
    <location>
        <begin position="169"/>
        <end position="196"/>
    </location>
</feature>
<comment type="caution">
    <text evidence="2">The sequence shown here is derived from an EMBL/GenBank/DDBJ whole genome shotgun (WGS) entry which is preliminary data.</text>
</comment>
<dbReference type="EMBL" id="JAABOE010000009">
    <property type="protein sequence ID" value="KAF3189150.1"/>
    <property type="molecule type" value="Genomic_DNA"/>
</dbReference>
<name>A0A7C8Q1T5_ORBOL</name>
<evidence type="ECO:0000313" key="2">
    <source>
        <dbReference type="EMBL" id="KAF3189150.1"/>
    </source>
</evidence>
<proteinExistence type="predicted"/>
<evidence type="ECO:0000313" key="3">
    <source>
        <dbReference type="Proteomes" id="UP000479691"/>
    </source>
</evidence>